<dbReference type="Gene3D" id="2.20.25.10">
    <property type="match status" value="1"/>
</dbReference>
<evidence type="ECO:0000256" key="1">
    <source>
        <dbReference type="ARBA" id="ARBA00022723"/>
    </source>
</evidence>
<keyword evidence="5" id="KW-0804">Transcription</keyword>
<evidence type="ECO:0000256" key="5">
    <source>
        <dbReference type="RuleBase" id="RU003474"/>
    </source>
</evidence>
<evidence type="ECO:0000259" key="6">
    <source>
        <dbReference type="PROSITE" id="PS51133"/>
    </source>
</evidence>
<protein>
    <recommendedName>
        <fullName evidence="6">TFIIS-type domain-containing protein</fullName>
    </recommendedName>
</protein>
<gene>
    <name evidence="7" type="ORF">MCHLO_12533</name>
</gene>
<name>A0ABQ0LXH2_MYCCL</name>
<reference evidence="7" key="1">
    <citation type="submission" date="2014-09" db="EMBL/GenBank/DDBJ databases">
        <title>Genome sequence of the luminous mushroom Mycena chlorophos for searching fungal bioluminescence genes.</title>
        <authorList>
            <person name="Tanaka Y."/>
            <person name="Kasuga D."/>
            <person name="Oba Y."/>
            <person name="Hase S."/>
            <person name="Sato K."/>
            <person name="Oba Y."/>
            <person name="Sakakibara Y."/>
        </authorList>
    </citation>
    <scope>NUCLEOTIDE SEQUENCE</scope>
</reference>
<keyword evidence="3" id="KW-0862">Zinc</keyword>
<keyword evidence="8" id="KW-1185">Reference proteome</keyword>
<evidence type="ECO:0000256" key="3">
    <source>
        <dbReference type="ARBA" id="ARBA00022833"/>
    </source>
</evidence>
<dbReference type="SMART" id="SM00661">
    <property type="entry name" value="RPOL9"/>
    <property type="match status" value="1"/>
</dbReference>
<keyword evidence="5" id="KW-0240">DNA-directed RNA polymerase</keyword>
<dbReference type="PROSITE" id="PS51133">
    <property type="entry name" value="ZF_TFIIS_2"/>
    <property type="match status" value="1"/>
</dbReference>
<organism evidence="7 8">
    <name type="scientific">Mycena chlorophos</name>
    <name type="common">Agaric fungus</name>
    <name type="synonym">Agaricus chlorophos</name>
    <dbReference type="NCBI Taxonomy" id="658473"/>
    <lineage>
        <taxon>Eukaryota</taxon>
        <taxon>Fungi</taxon>
        <taxon>Dikarya</taxon>
        <taxon>Basidiomycota</taxon>
        <taxon>Agaricomycotina</taxon>
        <taxon>Agaricomycetes</taxon>
        <taxon>Agaricomycetidae</taxon>
        <taxon>Agaricales</taxon>
        <taxon>Marasmiineae</taxon>
        <taxon>Mycenaceae</taxon>
        <taxon>Mycena</taxon>
    </lineage>
</organism>
<sequence>MLFCPTCANLLIIGDSSSINKCICQTCPYEFPITKQYTSRAKLNAKNVGVVRDVLKELEEGAARTEVECQSCGHGYAYFKQLQTRSADEPMTIYYKYVLYSSVIHLADIIVDVLLVAPFARKISYG</sequence>
<dbReference type="SMART" id="SM00440">
    <property type="entry name" value="ZnF_C2C2"/>
    <property type="match status" value="1"/>
</dbReference>
<feature type="domain" description="TFIIS-type" evidence="6">
    <location>
        <begin position="65"/>
        <end position="96"/>
    </location>
</feature>
<dbReference type="Pfam" id="PF01096">
    <property type="entry name" value="Zn_ribbon_TFIIS"/>
    <property type="match status" value="1"/>
</dbReference>
<dbReference type="InterPro" id="IPR001529">
    <property type="entry name" value="Zn_ribbon_RPB9"/>
</dbReference>
<dbReference type="InterPro" id="IPR001222">
    <property type="entry name" value="Znf_TFIIS"/>
</dbReference>
<evidence type="ECO:0000256" key="4">
    <source>
        <dbReference type="PROSITE-ProRule" id="PRU00472"/>
    </source>
</evidence>
<proteinExistence type="inferred from homology"/>
<dbReference type="PANTHER" id="PTHR11239">
    <property type="entry name" value="DNA-DIRECTED RNA POLYMERASE"/>
    <property type="match status" value="1"/>
</dbReference>
<evidence type="ECO:0000313" key="8">
    <source>
        <dbReference type="Proteomes" id="UP000815677"/>
    </source>
</evidence>
<evidence type="ECO:0000313" key="7">
    <source>
        <dbReference type="EMBL" id="GAT55805.1"/>
    </source>
</evidence>
<keyword evidence="2 4" id="KW-0863">Zinc-finger</keyword>
<dbReference type="Pfam" id="PF02150">
    <property type="entry name" value="Zn_ribbon_RPB9"/>
    <property type="match status" value="1"/>
</dbReference>
<keyword evidence="1 5" id="KW-0479">Metal-binding</keyword>
<comment type="similarity">
    <text evidence="5">Belongs to the archaeal rpoM/eukaryotic RPA12/RPB9/RPC11 RNA polymerase family.</text>
</comment>
<evidence type="ECO:0000256" key="2">
    <source>
        <dbReference type="ARBA" id="ARBA00022771"/>
    </source>
</evidence>
<dbReference type="SUPFAM" id="SSF57783">
    <property type="entry name" value="Zinc beta-ribbon"/>
    <property type="match status" value="1"/>
</dbReference>
<dbReference type="Proteomes" id="UP000815677">
    <property type="component" value="Unassembled WGS sequence"/>
</dbReference>
<dbReference type="InterPro" id="IPR012164">
    <property type="entry name" value="Rpa12/Rpb9/Rpc10/TFS"/>
</dbReference>
<dbReference type="PANTHER" id="PTHR11239:SF12">
    <property type="entry name" value="DNA-DIRECTED RNA POLYMERASE III SUBUNIT RPC10"/>
    <property type="match status" value="1"/>
</dbReference>
<dbReference type="EMBL" id="DF849135">
    <property type="protein sequence ID" value="GAT55805.1"/>
    <property type="molecule type" value="Genomic_DNA"/>
</dbReference>
<accession>A0ABQ0LXH2</accession>